<dbReference type="OrthoDB" id="10608164at2759"/>
<dbReference type="AlphaFoldDB" id="A0A165JG62"/>
<evidence type="ECO:0000256" key="1">
    <source>
        <dbReference type="SAM" id="MobiDB-lite"/>
    </source>
</evidence>
<evidence type="ECO:0000313" key="2">
    <source>
        <dbReference type="EMBL" id="KZV94794.1"/>
    </source>
</evidence>
<gene>
    <name evidence="2" type="ORF">EXIGLDRAFT_834761</name>
</gene>
<keyword evidence="3" id="KW-1185">Reference proteome</keyword>
<sequence length="260" mass="28034">MLSTPPRPALRRAFTASELALSSPQTPGLFEHSRARAGFKSGWIDTYDPLDTGTGAPNMNMSMEGLDYFSLPVRVEVEVEGEERARMARSTDTGPISVKASEPLHQLLMRSGKFSQQSHSLPSSPAGGPARRRAHAPTHLHHARTNSPPSAWHSELALSPCLTSLPVARRMFPTPSSAVKVKVYAQSTGDICAFRFSSSSLAELLTRARLGPKETLYVATSPPGHWETWDSTAPVTDDAALEMHLRAAVANGTLRLVAAA</sequence>
<organism evidence="2 3">
    <name type="scientific">Exidia glandulosa HHB12029</name>
    <dbReference type="NCBI Taxonomy" id="1314781"/>
    <lineage>
        <taxon>Eukaryota</taxon>
        <taxon>Fungi</taxon>
        <taxon>Dikarya</taxon>
        <taxon>Basidiomycota</taxon>
        <taxon>Agaricomycotina</taxon>
        <taxon>Agaricomycetes</taxon>
        <taxon>Auriculariales</taxon>
        <taxon>Exidiaceae</taxon>
        <taxon>Exidia</taxon>
    </lineage>
</organism>
<accession>A0A165JG62</accession>
<dbReference type="Proteomes" id="UP000077266">
    <property type="component" value="Unassembled WGS sequence"/>
</dbReference>
<reference evidence="2 3" key="1">
    <citation type="journal article" date="2016" name="Mol. Biol. Evol.">
        <title>Comparative Genomics of Early-Diverging Mushroom-Forming Fungi Provides Insights into the Origins of Lignocellulose Decay Capabilities.</title>
        <authorList>
            <person name="Nagy L.G."/>
            <person name="Riley R."/>
            <person name="Tritt A."/>
            <person name="Adam C."/>
            <person name="Daum C."/>
            <person name="Floudas D."/>
            <person name="Sun H."/>
            <person name="Yadav J.S."/>
            <person name="Pangilinan J."/>
            <person name="Larsson K.H."/>
            <person name="Matsuura K."/>
            <person name="Barry K."/>
            <person name="Labutti K."/>
            <person name="Kuo R."/>
            <person name="Ohm R.A."/>
            <person name="Bhattacharya S.S."/>
            <person name="Shirouzu T."/>
            <person name="Yoshinaga Y."/>
            <person name="Martin F.M."/>
            <person name="Grigoriev I.V."/>
            <person name="Hibbett D.S."/>
        </authorList>
    </citation>
    <scope>NUCLEOTIDE SEQUENCE [LARGE SCALE GENOMIC DNA]</scope>
    <source>
        <strain evidence="2 3">HHB12029</strain>
    </source>
</reference>
<name>A0A165JG62_EXIGL</name>
<feature type="compositionally biased region" description="Basic residues" evidence="1">
    <location>
        <begin position="130"/>
        <end position="144"/>
    </location>
</feature>
<proteinExistence type="predicted"/>
<dbReference type="EMBL" id="KV425967">
    <property type="protein sequence ID" value="KZV94794.1"/>
    <property type="molecule type" value="Genomic_DNA"/>
</dbReference>
<feature type="region of interest" description="Disordered" evidence="1">
    <location>
        <begin position="112"/>
        <end position="149"/>
    </location>
</feature>
<protein>
    <submittedName>
        <fullName evidence="2">Uncharacterized protein</fullName>
    </submittedName>
</protein>
<evidence type="ECO:0000313" key="3">
    <source>
        <dbReference type="Proteomes" id="UP000077266"/>
    </source>
</evidence>
<dbReference type="InParanoid" id="A0A165JG62"/>